<evidence type="ECO:0000313" key="2">
    <source>
        <dbReference type="Proteomes" id="UP000019116"/>
    </source>
</evidence>
<dbReference type="Gramene" id="TraesJUL7B03G04090100.1">
    <property type="protein sequence ID" value="TraesJUL7B03G04090100.1.CDS1"/>
    <property type="gene ID" value="TraesJUL7B03G04090100"/>
</dbReference>
<reference evidence="1" key="1">
    <citation type="submission" date="2018-08" db="EMBL/GenBank/DDBJ databases">
        <authorList>
            <person name="Rossello M."/>
        </authorList>
    </citation>
    <scope>NUCLEOTIDE SEQUENCE [LARGE SCALE GENOMIC DNA]</scope>
    <source>
        <strain evidence="1">cv. Chinese Spring</strain>
    </source>
</reference>
<dbReference type="Gramene" id="TraesNOR7B03G04096990.1">
    <property type="protein sequence ID" value="TraesNOR7B03G04096990.1.CDS1"/>
    <property type="gene ID" value="TraesNOR7B03G04096990"/>
</dbReference>
<dbReference type="Gramene" id="TraesMAC7B03G04048010.1">
    <property type="protein sequence ID" value="TraesMAC7B03G04048010.1.CDS1"/>
    <property type="gene ID" value="TraesMAC7B03G04048010"/>
</dbReference>
<dbReference type="Gramene" id="TraesLAC7B03G04004810.1">
    <property type="protein sequence ID" value="TraesLAC7B03G04004810.1.CDS1"/>
    <property type="gene ID" value="TraesLAC7B03G04004810"/>
</dbReference>
<evidence type="ECO:0000313" key="1">
    <source>
        <dbReference type="EnsemblPlants" id="TraesCS7B02G028900.1.cds1"/>
    </source>
</evidence>
<accession>A0A3B6SDK9</accession>
<protein>
    <submittedName>
        <fullName evidence="1">Uncharacterized protein</fullName>
    </submittedName>
</protein>
<name>A0A3B6SDK9_WHEAT</name>
<organism evidence="1">
    <name type="scientific">Triticum aestivum</name>
    <name type="common">Wheat</name>
    <dbReference type="NCBI Taxonomy" id="4565"/>
    <lineage>
        <taxon>Eukaryota</taxon>
        <taxon>Viridiplantae</taxon>
        <taxon>Streptophyta</taxon>
        <taxon>Embryophyta</taxon>
        <taxon>Tracheophyta</taxon>
        <taxon>Spermatophyta</taxon>
        <taxon>Magnoliopsida</taxon>
        <taxon>Liliopsida</taxon>
        <taxon>Poales</taxon>
        <taxon>Poaceae</taxon>
        <taxon>BOP clade</taxon>
        <taxon>Pooideae</taxon>
        <taxon>Triticodae</taxon>
        <taxon>Triticeae</taxon>
        <taxon>Triticinae</taxon>
        <taxon>Triticum</taxon>
    </lineage>
</organism>
<dbReference type="Gramene" id="TraesSYM5B03G02950060.1">
    <property type="protein sequence ID" value="TraesSYM5B03G02950060.1.CDS1"/>
    <property type="gene ID" value="TraesSYM5B03G02950060"/>
</dbReference>
<dbReference type="Gramene" id="TraesWEE_scaffold_115806_01G000100.1">
    <property type="protein sequence ID" value="TraesWEE_scaffold_115806_01G000100.1"/>
    <property type="gene ID" value="TraesWEE_scaffold_115806_01G000100"/>
</dbReference>
<dbReference type="Gramene" id="TraesCAD_scaffold_014597_01G000300.1">
    <property type="protein sequence ID" value="TraesCAD_scaffold_014597_01G000300.1"/>
    <property type="gene ID" value="TraesCAD_scaffold_014597_01G000300"/>
</dbReference>
<sequence length="106" mass="11641">MENEGMEARGDGATEFAKMTPMSTASTWFRKDRGGELTRRTPAIHFVMLELKDGGVAPIEDAADIYFVKLEPKGAKHVGMVPRAAEDGEMELARTTPVIFFIKPAV</sequence>
<proteinExistence type="predicted"/>
<dbReference type="Gramene" id="TraesCS7B03G0077700.1">
    <property type="protein sequence ID" value="TraesCS7B03G0077700.1.CDS1"/>
    <property type="gene ID" value="TraesCS7B03G0077700"/>
</dbReference>
<dbReference type="Gramene" id="TraesLDM7B03G04055600.1">
    <property type="protein sequence ID" value="TraesLDM7B03G04055600.1.CDS1"/>
    <property type="gene ID" value="TraesLDM7B03G04055600"/>
</dbReference>
<dbReference type="EnsemblPlants" id="TraesCS7B02G028900.1">
    <property type="protein sequence ID" value="TraesCS7B02G028900.1.cds1"/>
    <property type="gene ID" value="TraesCS7B02G028900"/>
</dbReference>
<dbReference type="Gramene" id="TraesJAG7B03G04035090.1">
    <property type="protein sequence ID" value="TraesJAG7B03G04035090.1.CDS1"/>
    <property type="gene ID" value="TraesJAG7B03G04035090"/>
</dbReference>
<reference evidence="1" key="2">
    <citation type="submission" date="2018-10" db="UniProtKB">
        <authorList>
            <consortium name="EnsemblPlants"/>
        </authorList>
    </citation>
    <scope>IDENTIFICATION</scope>
</reference>
<keyword evidence="2" id="KW-1185">Reference proteome</keyword>
<dbReference type="Gramene" id="TraesCS7B02G028900.1">
    <property type="protein sequence ID" value="TraesCS7B02G028900.1.cds1"/>
    <property type="gene ID" value="TraesCS7B02G028900"/>
</dbReference>
<dbReference type="Gramene" id="TraesSTA7B03G04048000.1">
    <property type="protein sequence ID" value="TraesSTA7B03G04048000.1.CDS1"/>
    <property type="gene ID" value="TraesSTA7B03G04048000"/>
</dbReference>
<dbReference type="Proteomes" id="UP000019116">
    <property type="component" value="Chromosome 7B"/>
</dbReference>
<dbReference type="Gramene" id="TraesARI5B03G02964770.1">
    <property type="protein sequence ID" value="TraesARI5B03G02964770.1.CDS1"/>
    <property type="gene ID" value="TraesARI5B03G02964770"/>
</dbReference>
<dbReference type="AlphaFoldDB" id="A0A3B6SDK9"/>